<evidence type="ECO:0000313" key="4">
    <source>
        <dbReference type="Proteomes" id="UP001153076"/>
    </source>
</evidence>
<sequence length="412" mass="45462">MEGVKVEYAGGGVSETEPVDIDRFEVIELVKDIGFTNVEEFYYLIPGMSVREGFRTCHNDFESLDMAAATAIHKRLVVYLVHRVDVPKEVVPEMPALPYPSMATQQSNVDPMSSSINDVQQDQTPTPTPTPAPTSATTPIPSPTSITQKAHSHDTTPVFNVNNEHGESLNKEHGDSEYVSETEVDLEAFEDIAGSISKARGKRKINMGGGVDDDGCENDGDEHDWDTDIQKEWEADVEDLETSDEEWAATRAKVGECKKQKGSGRTDNAERVGKQDMTADKSTIAEMDIDGETNGDVPRLLKKKGKPIKGDEHTDFKKLKWQVGMTFGTVKGFKDTISNSTHGNPPPQKRQRGRPRKQPELLNEPREQGATATRGRGGIRGKRVKHQQLPAAHSLLLALHSQDSNFPAAFKF</sequence>
<feature type="compositionally biased region" description="Basic residues" evidence="1">
    <location>
        <begin position="377"/>
        <end position="386"/>
    </location>
</feature>
<feature type="compositionally biased region" description="Basic and acidic residues" evidence="1">
    <location>
        <begin position="357"/>
        <end position="367"/>
    </location>
</feature>
<comment type="caution">
    <text evidence="3">The sequence shown here is derived from an EMBL/GenBank/DDBJ whole genome shotgun (WGS) entry which is preliminary data.</text>
</comment>
<dbReference type="InterPro" id="IPR058594">
    <property type="entry name" value="PB1-like_dom_pln"/>
</dbReference>
<feature type="region of interest" description="Disordered" evidence="1">
    <location>
        <begin position="251"/>
        <end position="271"/>
    </location>
</feature>
<feature type="domain" description="PB1-like" evidence="2">
    <location>
        <begin position="5"/>
        <end position="81"/>
    </location>
</feature>
<feature type="compositionally biased region" description="Polar residues" evidence="1">
    <location>
        <begin position="102"/>
        <end position="123"/>
    </location>
</feature>
<protein>
    <recommendedName>
        <fullName evidence="2">PB1-like domain-containing protein</fullName>
    </recommendedName>
</protein>
<gene>
    <name evidence="3" type="ORF">Cgig2_000666</name>
</gene>
<dbReference type="Pfam" id="PF26130">
    <property type="entry name" value="PB1-like"/>
    <property type="match status" value="1"/>
</dbReference>
<feature type="region of interest" description="Disordered" evidence="1">
    <location>
        <begin position="203"/>
        <end position="224"/>
    </location>
</feature>
<feature type="region of interest" description="Disordered" evidence="1">
    <location>
        <begin position="289"/>
        <end position="311"/>
    </location>
</feature>
<feature type="compositionally biased region" description="Basic and acidic residues" evidence="1">
    <location>
        <begin position="164"/>
        <end position="176"/>
    </location>
</feature>
<evidence type="ECO:0000256" key="1">
    <source>
        <dbReference type="SAM" id="MobiDB-lite"/>
    </source>
</evidence>
<dbReference type="Proteomes" id="UP001153076">
    <property type="component" value="Unassembled WGS sequence"/>
</dbReference>
<feature type="compositionally biased region" description="Acidic residues" evidence="1">
    <location>
        <begin position="211"/>
        <end position="224"/>
    </location>
</feature>
<reference evidence="3" key="1">
    <citation type="submission" date="2022-04" db="EMBL/GenBank/DDBJ databases">
        <title>Carnegiea gigantea Genome sequencing and assembly v2.</title>
        <authorList>
            <person name="Copetti D."/>
            <person name="Sanderson M.J."/>
            <person name="Burquez A."/>
            <person name="Wojciechowski M.F."/>
        </authorList>
    </citation>
    <scope>NUCLEOTIDE SEQUENCE</scope>
    <source>
        <strain evidence="3">SGP5-SGP5p</strain>
        <tissue evidence="3">Aerial part</tissue>
    </source>
</reference>
<dbReference type="EMBL" id="JAKOGI010001659">
    <property type="protein sequence ID" value="KAJ8424528.1"/>
    <property type="molecule type" value="Genomic_DNA"/>
</dbReference>
<proteinExistence type="predicted"/>
<feature type="compositionally biased region" description="Low complexity" evidence="1">
    <location>
        <begin position="133"/>
        <end position="147"/>
    </location>
</feature>
<feature type="region of interest" description="Disordered" evidence="1">
    <location>
        <begin position="97"/>
        <end position="180"/>
    </location>
</feature>
<feature type="region of interest" description="Disordered" evidence="1">
    <location>
        <begin position="332"/>
        <end position="386"/>
    </location>
</feature>
<dbReference type="OrthoDB" id="1751576at2759"/>
<dbReference type="AlphaFoldDB" id="A0A9Q1GR11"/>
<name>A0A9Q1GR11_9CARY</name>
<accession>A0A9Q1GR11</accession>
<evidence type="ECO:0000313" key="3">
    <source>
        <dbReference type="EMBL" id="KAJ8424528.1"/>
    </source>
</evidence>
<keyword evidence="4" id="KW-1185">Reference proteome</keyword>
<evidence type="ECO:0000259" key="2">
    <source>
        <dbReference type="Pfam" id="PF26130"/>
    </source>
</evidence>
<organism evidence="3 4">
    <name type="scientific">Carnegiea gigantea</name>
    <dbReference type="NCBI Taxonomy" id="171969"/>
    <lineage>
        <taxon>Eukaryota</taxon>
        <taxon>Viridiplantae</taxon>
        <taxon>Streptophyta</taxon>
        <taxon>Embryophyta</taxon>
        <taxon>Tracheophyta</taxon>
        <taxon>Spermatophyta</taxon>
        <taxon>Magnoliopsida</taxon>
        <taxon>eudicotyledons</taxon>
        <taxon>Gunneridae</taxon>
        <taxon>Pentapetalae</taxon>
        <taxon>Caryophyllales</taxon>
        <taxon>Cactineae</taxon>
        <taxon>Cactaceae</taxon>
        <taxon>Cactoideae</taxon>
        <taxon>Echinocereeae</taxon>
        <taxon>Carnegiea</taxon>
    </lineage>
</organism>